<protein>
    <submittedName>
        <fullName evidence="3">LysM repeat protein</fullName>
    </submittedName>
</protein>
<feature type="domain" description="LysM" evidence="2">
    <location>
        <begin position="30"/>
        <end position="79"/>
    </location>
</feature>
<dbReference type="Gene3D" id="3.10.350.10">
    <property type="entry name" value="LysM domain"/>
    <property type="match status" value="1"/>
</dbReference>
<dbReference type="CDD" id="cd00118">
    <property type="entry name" value="LysM"/>
    <property type="match status" value="1"/>
</dbReference>
<keyword evidence="1" id="KW-0732">Signal</keyword>
<dbReference type="Pfam" id="PF01476">
    <property type="entry name" value="LysM"/>
    <property type="match status" value="1"/>
</dbReference>
<sequence length="83" mass="9118">MIALIALAWVAVGLVAATASHAEKDAGPLPTAVVQKHDTLWDIAARYRPSDDPFAMVEEIRALNDLPGYTIRPGQELRLPRER</sequence>
<proteinExistence type="predicted"/>
<reference evidence="3 4" key="1">
    <citation type="submission" date="2023-07" db="EMBL/GenBank/DDBJ databases">
        <title>Sequencing the genomes of 1000 actinobacteria strains.</title>
        <authorList>
            <person name="Klenk H.-P."/>
        </authorList>
    </citation>
    <scope>NUCLEOTIDE SEQUENCE [LARGE SCALE GENOMIC DNA]</scope>
    <source>
        <strain evidence="3 4">DSM 44709</strain>
    </source>
</reference>
<evidence type="ECO:0000256" key="1">
    <source>
        <dbReference type="SAM" id="SignalP"/>
    </source>
</evidence>
<organism evidence="3 4">
    <name type="scientific">Catenuloplanes indicus</name>
    <dbReference type="NCBI Taxonomy" id="137267"/>
    <lineage>
        <taxon>Bacteria</taxon>
        <taxon>Bacillati</taxon>
        <taxon>Actinomycetota</taxon>
        <taxon>Actinomycetes</taxon>
        <taxon>Micromonosporales</taxon>
        <taxon>Micromonosporaceae</taxon>
        <taxon>Catenuloplanes</taxon>
    </lineage>
</organism>
<dbReference type="InterPro" id="IPR018392">
    <property type="entry name" value="LysM"/>
</dbReference>
<dbReference type="AlphaFoldDB" id="A0AAE3W3C6"/>
<dbReference type="EMBL" id="JAUSUZ010000001">
    <property type="protein sequence ID" value="MDQ0369223.1"/>
    <property type="molecule type" value="Genomic_DNA"/>
</dbReference>
<gene>
    <name evidence="3" type="ORF">J2S42_005892</name>
</gene>
<dbReference type="SMART" id="SM00257">
    <property type="entry name" value="LysM"/>
    <property type="match status" value="1"/>
</dbReference>
<dbReference type="InterPro" id="IPR036779">
    <property type="entry name" value="LysM_dom_sf"/>
</dbReference>
<keyword evidence="4" id="KW-1185">Reference proteome</keyword>
<dbReference type="Proteomes" id="UP001240236">
    <property type="component" value="Unassembled WGS sequence"/>
</dbReference>
<feature type="chain" id="PRO_5042049876" evidence="1">
    <location>
        <begin position="23"/>
        <end position="83"/>
    </location>
</feature>
<evidence type="ECO:0000259" key="2">
    <source>
        <dbReference type="PROSITE" id="PS51782"/>
    </source>
</evidence>
<name>A0AAE3W3C6_9ACTN</name>
<dbReference type="SUPFAM" id="SSF54106">
    <property type="entry name" value="LysM domain"/>
    <property type="match status" value="1"/>
</dbReference>
<dbReference type="RefSeq" id="WP_307244300.1">
    <property type="nucleotide sequence ID" value="NZ_JAUSUZ010000001.1"/>
</dbReference>
<comment type="caution">
    <text evidence="3">The sequence shown here is derived from an EMBL/GenBank/DDBJ whole genome shotgun (WGS) entry which is preliminary data.</text>
</comment>
<feature type="signal peptide" evidence="1">
    <location>
        <begin position="1"/>
        <end position="22"/>
    </location>
</feature>
<dbReference type="PROSITE" id="PS51782">
    <property type="entry name" value="LYSM"/>
    <property type="match status" value="1"/>
</dbReference>
<evidence type="ECO:0000313" key="3">
    <source>
        <dbReference type="EMBL" id="MDQ0369223.1"/>
    </source>
</evidence>
<accession>A0AAE3W3C6</accession>
<evidence type="ECO:0000313" key="4">
    <source>
        <dbReference type="Proteomes" id="UP001240236"/>
    </source>
</evidence>